<evidence type="ECO:0000256" key="4">
    <source>
        <dbReference type="ARBA" id="ARBA00022729"/>
    </source>
</evidence>
<dbReference type="CDD" id="cd23992">
    <property type="entry name" value="PBP_GOBP"/>
    <property type="match status" value="1"/>
</dbReference>
<evidence type="ECO:0000256" key="3">
    <source>
        <dbReference type="ARBA" id="ARBA00022525"/>
    </source>
</evidence>
<dbReference type="EMBL" id="MT247245">
    <property type="protein sequence ID" value="QIS77224.1"/>
    <property type="molecule type" value="mRNA"/>
</dbReference>
<proteinExistence type="evidence at transcript level"/>
<organism evidence="5">
    <name type="scientific">Episyrphus balteatus</name>
    <name type="common">Marmalade hoverfly</name>
    <name type="synonym">Syrphus balteaus</name>
    <dbReference type="NCBI Taxonomy" id="286459"/>
    <lineage>
        <taxon>Eukaryota</taxon>
        <taxon>Metazoa</taxon>
        <taxon>Ecdysozoa</taxon>
        <taxon>Arthropoda</taxon>
        <taxon>Hexapoda</taxon>
        <taxon>Insecta</taxon>
        <taxon>Pterygota</taxon>
        <taxon>Neoptera</taxon>
        <taxon>Endopterygota</taxon>
        <taxon>Diptera</taxon>
        <taxon>Brachycera</taxon>
        <taxon>Muscomorpha</taxon>
        <taxon>Syrphoidea</taxon>
        <taxon>Syrphidae</taxon>
        <taxon>Syrphinae</taxon>
        <taxon>Syrphini</taxon>
        <taxon>Episyrphus</taxon>
    </lineage>
</organism>
<dbReference type="GO" id="GO:0005549">
    <property type="term" value="F:odorant binding"/>
    <property type="evidence" value="ECO:0007669"/>
    <property type="project" value="InterPro"/>
</dbReference>
<dbReference type="AlphaFoldDB" id="A0A6H0D678"/>
<evidence type="ECO:0000256" key="1">
    <source>
        <dbReference type="ARBA" id="ARBA00004613"/>
    </source>
</evidence>
<dbReference type="OrthoDB" id="5978988at2759"/>
<dbReference type="Pfam" id="PF01395">
    <property type="entry name" value="PBP_GOBP"/>
    <property type="match status" value="1"/>
</dbReference>
<keyword evidence="4" id="KW-0732">Signal</keyword>
<evidence type="ECO:0000313" key="5">
    <source>
        <dbReference type="EMBL" id="QIS77224.1"/>
    </source>
</evidence>
<dbReference type="PANTHER" id="PTHR11857">
    <property type="entry name" value="ODORANT BINDING PROTEIN-RELATED"/>
    <property type="match status" value="1"/>
</dbReference>
<sequence>MDKYMIFAFLFFGNFSLYKAIEIPEHLKAHAKRLHDKCQKEIGVDEELIAQSRNGNLPNDRKLECYIHCLFQKTGLIDENNIIHLEHMIEILPTEMQEIIERLIDSCGTKHGADPCETAYLTVKCYFDADPENAILI</sequence>
<dbReference type="RefSeq" id="XP_055843222.1">
    <property type="nucleotide sequence ID" value="XM_055987247.1"/>
</dbReference>
<keyword evidence="3" id="KW-0964">Secreted</keyword>
<dbReference type="Gene3D" id="1.10.238.20">
    <property type="entry name" value="Pheromone/general odorant binding protein domain"/>
    <property type="match status" value="1"/>
</dbReference>
<dbReference type="InterPro" id="IPR036728">
    <property type="entry name" value="PBP_GOBP_sf"/>
</dbReference>
<evidence type="ECO:0000256" key="2">
    <source>
        <dbReference type="ARBA" id="ARBA00008098"/>
    </source>
</evidence>
<dbReference type="SMART" id="SM00708">
    <property type="entry name" value="PhBP"/>
    <property type="match status" value="1"/>
</dbReference>
<accession>A0A6H0D678</accession>
<dbReference type="PANTHER" id="PTHR11857:SF4">
    <property type="entry name" value="GENERAL ODORANT-BINDING PROTEIN 69A"/>
    <property type="match status" value="1"/>
</dbReference>
<dbReference type="SUPFAM" id="SSF47565">
    <property type="entry name" value="Insect pheromone/odorant-binding proteins"/>
    <property type="match status" value="1"/>
</dbReference>
<dbReference type="GO" id="GO:0005615">
    <property type="term" value="C:extracellular space"/>
    <property type="evidence" value="ECO:0007669"/>
    <property type="project" value="TreeGrafter"/>
</dbReference>
<dbReference type="GO" id="GO:0007608">
    <property type="term" value="P:sensory perception of smell"/>
    <property type="evidence" value="ECO:0007669"/>
    <property type="project" value="TreeGrafter"/>
</dbReference>
<dbReference type="GeneID" id="129910016"/>
<comment type="similarity">
    <text evidence="2">Belongs to the PBP/GOBP family.</text>
</comment>
<protein>
    <submittedName>
        <fullName evidence="5">OBP31</fullName>
    </submittedName>
</protein>
<dbReference type="InterPro" id="IPR006170">
    <property type="entry name" value="PBP/GOBP"/>
</dbReference>
<name>A0A6H0D678_EPIBA</name>
<dbReference type="CTD" id="39411"/>
<reference evidence="5" key="1">
    <citation type="submission" date="2020-03" db="EMBL/GenBank/DDBJ databases">
        <authorList>
            <person name="Jia H.R."/>
        </authorList>
    </citation>
    <scope>NUCLEOTIDE SEQUENCE</scope>
</reference>
<dbReference type="FunFam" id="1.10.238.20:FF:000001">
    <property type="entry name" value="General odorant-binding protein lush"/>
    <property type="match status" value="1"/>
</dbReference>
<comment type="subcellular location">
    <subcellularLocation>
        <location evidence="1">Secreted</location>
    </subcellularLocation>
</comment>